<accession>A0A2P7ARP3</accession>
<proteinExistence type="predicted"/>
<sequence length="121" mass="13709">MGVSAIFDMFHNACYATSAAAGGTFYFQLRHVQNPLCFQEDGMPRTFTQLTMGERRIVAQMLQGKACLAQVAVALGGHRSTIHRGIKRNWWHGSNLICDRRFDGRLRNASGNVRLRRRAQR</sequence>
<evidence type="ECO:0000313" key="3">
    <source>
        <dbReference type="Proteomes" id="UP000241158"/>
    </source>
</evidence>
<name>A0A2P7ARP3_9HYPH</name>
<dbReference type="Pfam" id="PF13936">
    <property type="entry name" value="HTH_38"/>
    <property type="match status" value="1"/>
</dbReference>
<comment type="caution">
    <text evidence="2">The sequence shown here is derived from an EMBL/GenBank/DDBJ whole genome shotgun (WGS) entry which is preliminary data.</text>
</comment>
<reference evidence="3" key="1">
    <citation type="submission" date="2017-11" db="EMBL/GenBank/DDBJ databases">
        <authorList>
            <person name="Kuznetsova I."/>
            <person name="Sazanova A."/>
            <person name="Chirak E."/>
            <person name="Safronova V."/>
            <person name="Willems A."/>
        </authorList>
    </citation>
    <scope>NUCLEOTIDE SEQUENCE [LARGE SCALE GENOMIC DNA]</scope>
    <source>
        <strain evidence="3">PEPV15</strain>
    </source>
</reference>
<feature type="domain" description="Transposase IS30-like HTH" evidence="1">
    <location>
        <begin position="48"/>
        <end position="89"/>
    </location>
</feature>
<dbReference type="InterPro" id="IPR025246">
    <property type="entry name" value="IS30-like_HTH"/>
</dbReference>
<organism evidence="2 3">
    <name type="scientific">Phyllobacterium endophyticum</name>
    <dbReference type="NCBI Taxonomy" id="1149773"/>
    <lineage>
        <taxon>Bacteria</taxon>
        <taxon>Pseudomonadati</taxon>
        <taxon>Pseudomonadota</taxon>
        <taxon>Alphaproteobacteria</taxon>
        <taxon>Hyphomicrobiales</taxon>
        <taxon>Phyllobacteriaceae</taxon>
        <taxon>Phyllobacterium</taxon>
    </lineage>
</organism>
<gene>
    <name evidence="2" type="ORF">CU100_16460</name>
</gene>
<dbReference type="Proteomes" id="UP000241158">
    <property type="component" value="Unassembled WGS sequence"/>
</dbReference>
<dbReference type="EMBL" id="PGGN01000003">
    <property type="protein sequence ID" value="PSH56899.1"/>
    <property type="molecule type" value="Genomic_DNA"/>
</dbReference>
<keyword evidence="3" id="KW-1185">Reference proteome</keyword>
<evidence type="ECO:0000313" key="2">
    <source>
        <dbReference type="EMBL" id="PSH56899.1"/>
    </source>
</evidence>
<evidence type="ECO:0000259" key="1">
    <source>
        <dbReference type="Pfam" id="PF13936"/>
    </source>
</evidence>
<dbReference type="AlphaFoldDB" id="A0A2P7ARP3"/>
<dbReference type="OrthoDB" id="9803231at2"/>
<protein>
    <recommendedName>
        <fullName evidence="1">Transposase IS30-like HTH domain-containing protein</fullName>
    </recommendedName>
</protein>